<evidence type="ECO:0000256" key="2">
    <source>
        <dbReference type="ARBA" id="ARBA00011738"/>
    </source>
</evidence>
<sequence length="3812" mass="429087">METSTSATTNIKYLNTLKGTYLGDSDMQLAAGSCRDTSAQPSSTRNHSSLAFRYDGSEVWLFDCGEGTQHQIINCMAKYNELSTPAPGNLTLIQSAKITKIFLTHLHGDHCFGLPGLLCTAGCVGDSTEKFNPLHIYGPKGLKNNVRNALLHSMSRVGCGFVLHEILLPGENIDEILESDYEANWIGEKNEDKSNCFWTIQEMTDTNFEIIAAPIHLTVPTVGYLLKVPLSLGRLLVDKVVPILQRNKVASNLKNPMVLMSKLKNGETFFAWHQDDLGVLILGDTNDAFKSAFIPLLDIESSSLGFVVDLLVHEATNACLPKGIEAGTTQEYVREQTIMHSHSTPEMAVFNHFSSRYKGDDSQESLKIIESLRQLAVITFESNEIVCAQDFMQITIQKLSLYFPVRNCSEMVSHHVSCWIGLAYIILSMSCSVWFLLIVKPYMVNDLFWPNFELKGAHTLLIDLFDSFLFYTNNSNIDMFDPANAFIKKYEQSYTTNEDKTTYSRAILYNEMTSLTGAIRGLRGVKVDFNQRWELGHTIKRQARCYKNYKSNGAVYVEPFLRTVSWDHFQQQYGLSFNFSVGNFIVSSPGGAEWLNSVQNAFISIDNELLLWKTYNIEIFKLHWANCFQVGIHESITIINALGWTQEITAASFPYNGRGSSWTTAIEYWGFFNDLWASSYSNGSLVRSAPNFMSRNASFDSFENLVGIYPFTQCSIAIHNFLGPFVSIDLYLISPPSSLFQLIKSFQSSLIIAVQKDANLRSHFQELSTITLDPVPSSWVDKDTIYFGGSPMCVFGAGTTFVQRSFSFEDVCSTEIPSSIEIDPMSQAFGFTLASPALVGTICNFCITRSDLCIPVLSQTNIWFSAFTAGGYQDNKTSSLAQNVIEDVNNLRVEIVQFAVENKSTSTVLRQPLLTHDSTWNFWGYIMLYEWALGYREVVSFEGDVATFVLVSERIPSLPTVPSSLEVPKSTCHYLFYISILTTITSVLIASVTSFYVALSGFCFSGAQLLQFHRVAGLVWIGRPLLLVRASTALIVLSSPSISFDYSNGIAHFNFTPRSFFQNVILVSETLWLNYVLMDIILVLKPVHVKYLATISSGVAGFVILLLEQIDPVYPIAMLNRECTVANMQRQLTCTSGKVRFGSLSRICILLTVHIVSIFVAQYLIFFNSRLRPQTNLPVNPSSLLSAGAEAFLDCASDIWDVDPAIGSMSGLLYFNWRNTQYIFDSKLWICFRHGSFNKVVGVVATSPHVDVIPVTNPMNFTSKLILLFGLIYLALTVVGSISYLQLSTVNLANDFWWASFNTSGMQTFVANWYNHNLITTLHLPSVRLDDMAYGDLFNYNSNATTVVYSNMYPRLVQFEVGSDIALAIDGLRRMDACMVPWISTQFCWLDFDRKWEMANSLHRQLRCKQSYINNGAVHLEAILRNIDWVAFRFCWGTSFDIGITNYLIANGAQSWLNGAQTNPLSQVDEAQYWNDKNITSFTVQWQNYKYIGIKNSFSILNAYGLEYPLSLQLSTSLFQLPAQTSMKMYWTFASDLWAIGTNGSGITGMSLIRSSSQFAYSNTTSLSLYILNGTLASPSDPAYTAFQESIGPFGSVDLHHIPFPQSLAQLYREVHQNLSIVLGNTTDLNGTYLAQNSYSNLIIMQGMVSRPQGLDSIVETSVGGNVFCNAIPSEQNISGGFAIYYGVDVPCNSGMGEWVYPSKENLIFSSIATGIPQNQTPKKLVNLSCEAEMIAPLACKASLNSVSDFTTSYYSSSYLQSVRKQALLVQNDVMKLNVVLMNYIKNVNTRKVRLYHFPLFDPSDKAFHFTCWQYMYDWVTGTREVVAIEGDSGTLSIISTAYETTTFLANPNELPVNVANYLRIFSQYISLLLVTIALITCIYTVVNRFTSEGYNLFEVNRVGGMVWIGRPLLFLRSTTALCILSTATLQLRSYGNITYPATARDDMSDIIFLCSKILAAGELCWLAYIFDDVCMVFTQQYTASYTAKTAIIVWIIAALLSIVKPVIHSAIVTVDYQLECTSGVIKIGSLDRLVLLVVIAVSTSVITYLHDRWKYDIPPPPEKPSHLLSCCAKYLFEKKRWVRDNIYHIDYASAALTVLYLVGSITLSLYCLDIFASYLNNDLFWPGFENLNTSQAIISIINTQLTLTSCGEIDLFNATTAILSTSNSFQISPAYARLVFYRDLTSIEAGIEGLRQLDNTLVTLMESPYCWLDLTKQWEMAHTKLRQSRCAKLYKYNAAVHLEAVLRNIDFLGWLVSNGARFDDRIGKPIQEMRGGTIWLKQLLQHKLLTVQDELGLWFSHNLTYFALQYTNQVKLGIDETITIENALGLTKLIRIKSLSSTGTIPWTTVTIHCPIECDYIGLPPNQSLIRNTSKFWADIDQNALENFNAGKPLSPINQVIHDEIGPLMSIDIRWIASPRSLINSILRFRSEVFTLISIYPSFQAKWTKLKSLELTPTPTQWTNILSYGGNPMCYGGQPLGFAQQSFSFDDTCGSQRPLTIIASPMSALFSYMILEKDPLANSCKQCLPNEQQNCIDQTNSLAQLSPNISRVDSSHFDQDILDIAYLQFVAPINNTRNISISIQALIASNWAYFGYMSMYDWAMNEKEVVAFEGDVSTIRLMSSAYVVQNSRPSTIKSTLAIYVWYLSAIMSVVLVLIAATSIVWWLLTLETDCQWYNFNRIVGSVWLNRSILFVRSTAAMICLATAPVKTFDDNLLTYLVYIPRTPIVSCILASETTWLTYICQELIQPVAHSLPSRYTHWNSFLAWLLVWCLDIIYPVQASAYIDRKCSSKNMAMMIYCSSGYIQIGFLRRVILIGFINIATVLICSCTIIFLTKKAGPVDSPLLFTSAALTCLWESIGPERRINPIVSALCGLITYTSHGVHKTFDTKLWLYIIDHPRMTSFVMPFDQEQEPTSPSKANLIEHIKTLATTQNLGVIVGFTYLAFSLIGNVAYLDIAHDTLANDYFWAGFNSTGMHTFIANLMNRQALLTPSRSLNLDYSGFGDSAHLYGANSNIHWGANVAHRELFRSNVPLHLVIQGLRAMAPSQLPWMFTQYCWLDFNQTWEMATTIRRQIRCHKVSANGAVYFESGLRNIYDWNEWDESWGTSFNISIRLDLESSNAGKTWIKNILAANTHSINDEVIYWQQNGILAFDLQWQNFKTTGISDIVLVENALGLQYPLQTSYTEGSLHIHQQTSLRLYWSFASDLWAISSNMTSMVQNSLLRASPRFSYTNITSESILFENFTLVAPLRSGLFSFREIIGPFNSVDTIFIQCPKSVLNFFGDTMESFTSLLLLNESIQSVFLNMSVPIPTFYAPSVLVNDTSALVVGGNIMCGDDNAPYLASIGMFQYYGADIPCFEINSEQMLITNMQMTFALLAYNWTSSIRASDFVSICALNDIAMTSCASVFKDFFAFLQLFAINLNRIENLAQRAYIDIQTLPVELTQYVMYNGTAPQLFHLNMFDSNDRALGFYGWCLVYEWVTGGREVISFQGDKGTVNAISHFTQPLSLTPDPDQIPFSFSFFGQYSSRYITLVIIAVAVLLVVNTFVVNGQIEGYNLLMVNRMVGLVWIGRSLLVIRSITALCLLNTSTLQLVKSSQMIQFTSPPLPWYKTILAAAEVTWLVYVLNDIFSCITEQYTSFYAAKSSHLAWYITIVWVFVSPQQHECNINRVCAMVDMDFALECTTGVIRIGSLFRMKIAVVVAFSCVIVCYMFDRCRLPNLPPKFIDIYSLNAQSMYMLRLEPWKYYDHYYLDSTSAIMAGILSLQYDKQWYILDIKSWRVHIRPVAVFPSNLNSSFKYFRNALPLQRL</sequence>
<keyword evidence="9" id="KW-1133">Transmembrane helix</keyword>
<feature type="transmembrane region" description="Helical" evidence="9">
    <location>
        <begin position="2034"/>
        <end position="2051"/>
    </location>
</feature>
<feature type="transmembrane region" description="Helical" evidence="9">
    <location>
        <begin position="3642"/>
        <end position="3662"/>
    </location>
</feature>
<feature type="transmembrane region" description="Helical" evidence="9">
    <location>
        <begin position="1951"/>
        <end position="1971"/>
    </location>
</feature>
<feature type="transmembrane region" description="Helical" evidence="9">
    <location>
        <begin position="2763"/>
        <end position="2781"/>
    </location>
</feature>
<evidence type="ECO:0008006" key="12">
    <source>
        <dbReference type="Google" id="ProtNLM"/>
    </source>
</evidence>
<dbReference type="PANTHER" id="PTHR46018:SF2">
    <property type="entry name" value="ZINC PHOSPHODIESTERASE ELAC PROTEIN 1"/>
    <property type="match status" value="1"/>
</dbReference>
<protein>
    <recommendedName>
        <fullName evidence="12">Metallo-beta-lactamase domain-containing protein</fullName>
    </recommendedName>
</protein>
<proteinExistence type="inferred from homology"/>
<feature type="transmembrane region" description="Helical" evidence="9">
    <location>
        <begin position="1025"/>
        <end position="1044"/>
    </location>
</feature>
<keyword evidence="3" id="KW-0819">tRNA processing</keyword>
<feature type="transmembrane region" description="Helical" evidence="9">
    <location>
        <begin position="3533"/>
        <end position="3552"/>
    </location>
</feature>
<comment type="caution">
    <text evidence="10">The sequence shown here is derived from an EMBL/GenBank/DDBJ whole genome shotgun (WGS) entry which is preliminary data.</text>
</comment>
<keyword evidence="6" id="KW-0255">Endonuclease</keyword>
<keyword evidence="9" id="KW-0812">Transmembrane</keyword>
<evidence type="ECO:0000256" key="9">
    <source>
        <dbReference type="SAM" id="Phobius"/>
    </source>
</evidence>
<keyword evidence="11" id="KW-1185">Reference proteome</keyword>
<feature type="transmembrane region" description="Helical" evidence="9">
    <location>
        <begin position="1144"/>
        <end position="1166"/>
    </location>
</feature>
<dbReference type="HAMAP" id="MF_01818">
    <property type="entry name" value="RNase_Z_BN"/>
    <property type="match status" value="1"/>
</dbReference>
<dbReference type="GO" id="GO:0046872">
    <property type="term" value="F:metal ion binding"/>
    <property type="evidence" value="ECO:0007669"/>
    <property type="project" value="UniProtKB-KW"/>
</dbReference>
<feature type="transmembrane region" description="Helical" evidence="9">
    <location>
        <begin position="1064"/>
        <end position="1084"/>
    </location>
</feature>
<keyword evidence="9" id="KW-0472">Membrane</keyword>
<name>A0A1V9Z2H6_9STRA</name>
<feature type="transmembrane region" description="Helical" evidence="9">
    <location>
        <begin position="2688"/>
        <end position="2708"/>
    </location>
</feature>
<gene>
    <name evidence="10" type="ORF">THRCLA_08820</name>
</gene>
<feature type="transmembrane region" description="Helical" evidence="9">
    <location>
        <begin position="1869"/>
        <end position="1887"/>
    </location>
</feature>
<feature type="transmembrane region" description="Helical" evidence="9">
    <location>
        <begin position="3572"/>
        <end position="3591"/>
    </location>
</feature>
<evidence type="ECO:0000256" key="1">
    <source>
        <dbReference type="ARBA" id="ARBA00001947"/>
    </source>
</evidence>
<dbReference type="GO" id="GO:0042781">
    <property type="term" value="F:3'-tRNA processing endoribonuclease activity"/>
    <property type="evidence" value="ECO:0007669"/>
    <property type="project" value="TreeGrafter"/>
</dbReference>
<keyword evidence="5" id="KW-0479">Metal-binding</keyword>
<dbReference type="STRING" id="74557.A0A1V9Z2H6"/>
<evidence type="ECO:0000256" key="5">
    <source>
        <dbReference type="ARBA" id="ARBA00022723"/>
    </source>
</evidence>
<evidence type="ECO:0000313" key="11">
    <source>
        <dbReference type="Proteomes" id="UP000243217"/>
    </source>
</evidence>
<comment type="cofactor">
    <cofactor evidence="1">
        <name>Zn(2+)</name>
        <dbReference type="ChEBI" id="CHEBI:29105"/>
    </cofactor>
</comment>
<evidence type="ECO:0000256" key="4">
    <source>
        <dbReference type="ARBA" id="ARBA00022722"/>
    </source>
</evidence>
<feature type="transmembrane region" description="Helical" evidence="9">
    <location>
        <begin position="3701"/>
        <end position="3717"/>
    </location>
</feature>
<comment type="subunit">
    <text evidence="2">Homodimer.</text>
</comment>
<dbReference type="PANTHER" id="PTHR46018">
    <property type="entry name" value="ZINC PHOSPHODIESTERASE ELAC PROTEIN 1"/>
    <property type="match status" value="1"/>
</dbReference>
<keyword evidence="8" id="KW-0862">Zinc</keyword>
<evidence type="ECO:0000256" key="6">
    <source>
        <dbReference type="ARBA" id="ARBA00022759"/>
    </source>
</evidence>
<feature type="transmembrane region" description="Helical" evidence="9">
    <location>
        <begin position="2092"/>
        <end position="2113"/>
    </location>
</feature>
<feature type="transmembrane region" description="Helical" evidence="9">
    <location>
        <begin position="3612"/>
        <end position="3630"/>
    </location>
</feature>
<reference evidence="10 11" key="1">
    <citation type="journal article" date="2014" name="Genome Biol. Evol.">
        <title>The secreted proteins of Achlya hypogyna and Thraustotheca clavata identify the ancestral oomycete secretome and reveal gene acquisitions by horizontal gene transfer.</title>
        <authorList>
            <person name="Misner I."/>
            <person name="Blouin N."/>
            <person name="Leonard G."/>
            <person name="Richards T.A."/>
            <person name="Lane C.E."/>
        </authorList>
    </citation>
    <scope>NUCLEOTIDE SEQUENCE [LARGE SCALE GENOMIC DNA]</scope>
    <source>
        <strain evidence="10 11">ATCC 34112</strain>
    </source>
</reference>
<dbReference type="InterPro" id="IPR013471">
    <property type="entry name" value="RNase_Z/BN"/>
</dbReference>
<feature type="transmembrane region" description="Helical" evidence="9">
    <location>
        <begin position="1091"/>
        <end position="1110"/>
    </location>
</feature>
<dbReference type="Proteomes" id="UP000243217">
    <property type="component" value="Unassembled WGS sequence"/>
</dbReference>
<evidence type="ECO:0000256" key="7">
    <source>
        <dbReference type="ARBA" id="ARBA00022801"/>
    </source>
</evidence>
<dbReference type="Gene3D" id="3.60.15.10">
    <property type="entry name" value="Ribonuclease Z/Hydroxyacylglutathione hydrolase-like"/>
    <property type="match status" value="1"/>
</dbReference>
<dbReference type="SUPFAM" id="SSF56281">
    <property type="entry name" value="Metallo-hydrolase/oxidoreductase"/>
    <property type="match status" value="1"/>
</dbReference>
<feature type="transmembrane region" description="Helical" evidence="9">
    <location>
        <begin position="2641"/>
        <end position="2668"/>
    </location>
</feature>
<dbReference type="EMBL" id="JNBS01002365">
    <property type="protein sequence ID" value="OQR92010.1"/>
    <property type="molecule type" value="Genomic_DNA"/>
</dbReference>
<feature type="transmembrane region" description="Helical" evidence="9">
    <location>
        <begin position="416"/>
        <end position="437"/>
    </location>
</feature>
<organism evidence="10 11">
    <name type="scientific">Thraustotheca clavata</name>
    <dbReference type="NCBI Taxonomy" id="74557"/>
    <lineage>
        <taxon>Eukaryota</taxon>
        <taxon>Sar</taxon>
        <taxon>Stramenopiles</taxon>
        <taxon>Oomycota</taxon>
        <taxon>Saprolegniomycetes</taxon>
        <taxon>Saprolegniales</taxon>
        <taxon>Achlyaceae</taxon>
        <taxon>Thraustotheca</taxon>
    </lineage>
</organism>
<keyword evidence="4" id="KW-0540">Nuclease</keyword>
<feature type="transmembrane region" description="Helical" evidence="9">
    <location>
        <begin position="1907"/>
        <end position="1930"/>
    </location>
</feature>
<evidence type="ECO:0000256" key="3">
    <source>
        <dbReference type="ARBA" id="ARBA00022694"/>
    </source>
</evidence>
<feature type="transmembrane region" description="Helical" evidence="9">
    <location>
        <begin position="2815"/>
        <end position="2836"/>
    </location>
</feature>
<dbReference type="InterPro" id="IPR036866">
    <property type="entry name" value="RibonucZ/Hydroxyglut_hydro"/>
</dbReference>
<evidence type="ECO:0000313" key="10">
    <source>
        <dbReference type="EMBL" id="OQR92010.1"/>
    </source>
</evidence>
<evidence type="ECO:0000256" key="8">
    <source>
        <dbReference type="ARBA" id="ARBA00022833"/>
    </source>
</evidence>
<feature type="transmembrane region" description="Helical" evidence="9">
    <location>
        <begin position="1265"/>
        <end position="1284"/>
    </location>
</feature>
<feature type="transmembrane region" description="Helical" evidence="9">
    <location>
        <begin position="1991"/>
        <end position="2013"/>
    </location>
</feature>
<dbReference type="OrthoDB" id="527344at2759"/>
<accession>A0A1V9Z2H6</accession>
<dbReference type="GO" id="GO:0005634">
    <property type="term" value="C:nucleus"/>
    <property type="evidence" value="ECO:0007669"/>
    <property type="project" value="TreeGrafter"/>
</dbReference>
<keyword evidence="7" id="KW-0378">Hydrolase</keyword>
<feature type="transmembrane region" description="Helical" evidence="9">
    <location>
        <begin position="974"/>
        <end position="1004"/>
    </location>
</feature>